<dbReference type="AlphaFoldDB" id="A0A9D6Z5D2"/>
<dbReference type="FunFam" id="3.40.50.2300:FF:000018">
    <property type="entry name" value="DNA-binding transcriptional regulator NtrC"/>
    <property type="match status" value="1"/>
</dbReference>
<keyword evidence="6" id="KW-0804">Transcription</keyword>
<dbReference type="Proteomes" id="UP000807825">
    <property type="component" value="Unassembled WGS sequence"/>
</dbReference>
<evidence type="ECO:0000313" key="10">
    <source>
        <dbReference type="Proteomes" id="UP000807825"/>
    </source>
</evidence>
<dbReference type="GO" id="GO:0016301">
    <property type="term" value="F:kinase activity"/>
    <property type="evidence" value="ECO:0007669"/>
    <property type="project" value="UniProtKB-KW"/>
</dbReference>
<dbReference type="InterPro" id="IPR001789">
    <property type="entry name" value="Sig_transdc_resp-reg_receiver"/>
</dbReference>
<dbReference type="InterPro" id="IPR011006">
    <property type="entry name" value="CheY-like_superfamily"/>
</dbReference>
<proteinExistence type="predicted"/>
<dbReference type="Pfam" id="PF13185">
    <property type="entry name" value="GAF_2"/>
    <property type="match status" value="1"/>
</dbReference>
<dbReference type="Gene3D" id="3.40.50.2300">
    <property type="match status" value="1"/>
</dbReference>
<dbReference type="SUPFAM" id="SSF52172">
    <property type="entry name" value="CheY-like"/>
    <property type="match status" value="1"/>
</dbReference>
<dbReference type="InterPro" id="IPR050595">
    <property type="entry name" value="Bact_response_regulator"/>
</dbReference>
<keyword evidence="3" id="KW-0418">Kinase</keyword>
<organism evidence="9 10">
    <name type="scientific">Desulfomonile tiedjei</name>
    <dbReference type="NCBI Taxonomy" id="2358"/>
    <lineage>
        <taxon>Bacteria</taxon>
        <taxon>Pseudomonadati</taxon>
        <taxon>Thermodesulfobacteriota</taxon>
        <taxon>Desulfomonilia</taxon>
        <taxon>Desulfomonilales</taxon>
        <taxon>Desulfomonilaceae</taxon>
        <taxon>Desulfomonile</taxon>
    </lineage>
</organism>
<evidence type="ECO:0000313" key="9">
    <source>
        <dbReference type="EMBL" id="MBI5251427.1"/>
    </source>
</evidence>
<protein>
    <submittedName>
        <fullName evidence="9">Response regulator</fullName>
    </submittedName>
</protein>
<dbReference type="PANTHER" id="PTHR44591">
    <property type="entry name" value="STRESS RESPONSE REGULATOR PROTEIN 1"/>
    <property type="match status" value="1"/>
</dbReference>
<evidence type="ECO:0000256" key="4">
    <source>
        <dbReference type="ARBA" id="ARBA00023012"/>
    </source>
</evidence>
<name>A0A9D6Z5D2_9BACT</name>
<dbReference type="PANTHER" id="PTHR44591:SF14">
    <property type="entry name" value="PROTEIN PILG"/>
    <property type="match status" value="1"/>
</dbReference>
<dbReference type="SUPFAM" id="SSF55781">
    <property type="entry name" value="GAF domain-like"/>
    <property type="match status" value="1"/>
</dbReference>
<gene>
    <name evidence="9" type="ORF">HY912_18215</name>
</gene>
<evidence type="ECO:0000256" key="3">
    <source>
        <dbReference type="ARBA" id="ARBA00022777"/>
    </source>
</evidence>
<keyword evidence="2" id="KW-0808">Transferase</keyword>
<evidence type="ECO:0000256" key="5">
    <source>
        <dbReference type="ARBA" id="ARBA00023015"/>
    </source>
</evidence>
<feature type="domain" description="Response regulatory" evidence="8">
    <location>
        <begin position="10"/>
        <end position="124"/>
    </location>
</feature>
<keyword evidence="4" id="KW-0902">Two-component regulatory system</keyword>
<comment type="caution">
    <text evidence="9">The sequence shown here is derived from an EMBL/GenBank/DDBJ whole genome shotgun (WGS) entry which is preliminary data.</text>
</comment>
<evidence type="ECO:0000256" key="2">
    <source>
        <dbReference type="ARBA" id="ARBA00022679"/>
    </source>
</evidence>
<keyword evidence="1 7" id="KW-0597">Phosphoprotein</keyword>
<reference evidence="9" key="1">
    <citation type="submission" date="2020-07" db="EMBL/GenBank/DDBJ databases">
        <title>Huge and variable diversity of episymbiotic CPR bacteria and DPANN archaea in groundwater ecosystems.</title>
        <authorList>
            <person name="He C.Y."/>
            <person name="Keren R."/>
            <person name="Whittaker M."/>
            <person name="Farag I.F."/>
            <person name="Doudna J."/>
            <person name="Cate J.H.D."/>
            <person name="Banfield J.F."/>
        </authorList>
    </citation>
    <scope>NUCLEOTIDE SEQUENCE</scope>
    <source>
        <strain evidence="9">NC_groundwater_1664_Pr3_B-0.1um_52_9</strain>
    </source>
</reference>
<evidence type="ECO:0000259" key="8">
    <source>
        <dbReference type="PROSITE" id="PS50110"/>
    </source>
</evidence>
<evidence type="ECO:0000256" key="6">
    <source>
        <dbReference type="ARBA" id="ARBA00023163"/>
    </source>
</evidence>
<dbReference type="EMBL" id="JACRDE010000476">
    <property type="protein sequence ID" value="MBI5251427.1"/>
    <property type="molecule type" value="Genomic_DNA"/>
</dbReference>
<dbReference type="Gene3D" id="3.30.450.40">
    <property type="match status" value="1"/>
</dbReference>
<feature type="modified residue" description="4-aspartylphosphate" evidence="7">
    <location>
        <position position="59"/>
    </location>
</feature>
<evidence type="ECO:0000256" key="1">
    <source>
        <dbReference type="ARBA" id="ARBA00022553"/>
    </source>
</evidence>
<sequence length="319" mass="35602">MNARGKPKAAVLVVDDEQIVHESVQRILEEEGYRVVSALRVDQALDKLENETFDLALTDLMMPERSGMEVVEAIAKKHPDVGVVMFTGYATVDSAVESIKLGALDYLPKPFTPEELLEVTNRALEKVFKARRDREIEQTYADAERALRSSLDLKEILNLICSSVARLFSVKASAVFIFRKRDEALELASSSGLSEEYAQKGLIDAKKSISDVLQSGKPVIVEDADFEDSLQYPAEARKENISSILSIPLKLDDAVFGVLRTYSSKKRSFSDDEMDLLLKFAEQAARALENAMTYERVRTDIEGLKKFIPKAVTQKATES</sequence>
<dbReference type="InterPro" id="IPR029016">
    <property type="entry name" value="GAF-like_dom_sf"/>
</dbReference>
<accession>A0A9D6Z5D2</accession>
<dbReference type="SMART" id="SM00065">
    <property type="entry name" value="GAF"/>
    <property type="match status" value="1"/>
</dbReference>
<dbReference type="GO" id="GO:0000160">
    <property type="term" value="P:phosphorelay signal transduction system"/>
    <property type="evidence" value="ECO:0007669"/>
    <property type="project" value="UniProtKB-KW"/>
</dbReference>
<keyword evidence="5" id="KW-0805">Transcription regulation</keyword>
<dbReference type="Pfam" id="PF00072">
    <property type="entry name" value="Response_reg"/>
    <property type="match status" value="1"/>
</dbReference>
<dbReference type="SMART" id="SM00448">
    <property type="entry name" value="REC"/>
    <property type="match status" value="1"/>
</dbReference>
<dbReference type="PROSITE" id="PS50110">
    <property type="entry name" value="RESPONSE_REGULATORY"/>
    <property type="match status" value="1"/>
</dbReference>
<dbReference type="InterPro" id="IPR003018">
    <property type="entry name" value="GAF"/>
</dbReference>
<evidence type="ECO:0000256" key="7">
    <source>
        <dbReference type="PROSITE-ProRule" id="PRU00169"/>
    </source>
</evidence>